<evidence type="ECO:0000256" key="1">
    <source>
        <dbReference type="ARBA" id="ARBA00004651"/>
    </source>
</evidence>
<evidence type="ECO:0000256" key="2">
    <source>
        <dbReference type="ARBA" id="ARBA00006257"/>
    </source>
</evidence>
<evidence type="ECO:0000313" key="8">
    <source>
        <dbReference type="EMBL" id="MBM6704312.1"/>
    </source>
</evidence>
<feature type="transmembrane region" description="Helical" evidence="7">
    <location>
        <begin position="51"/>
        <end position="69"/>
    </location>
</feature>
<dbReference type="PANTHER" id="PTHR30587">
    <property type="entry name" value="FLAGELLAR BIOSYNTHETIC PROTEIN FLIP"/>
    <property type="match status" value="1"/>
</dbReference>
<accession>A0ABS2DSI2</accession>
<keyword evidence="3 7" id="KW-1003">Cell membrane</keyword>
<name>A0ABS2DSI2_9BURK</name>
<keyword evidence="4 7" id="KW-0812">Transmembrane</keyword>
<gene>
    <name evidence="8" type="primary">sctR</name>
    <name evidence="8" type="ORF">H6A60_07430</name>
</gene>
<dbReference type="PRINTS" id="PR01302">
    <property type="entry name" value="TYPE3IMPPROT"/>
</dbReference>
<reference evidence="8 9" key="1">
    <citation type="journal article" date="2021" name="Sci. Rep.">
        <title>The distribution of antibiotic resistance genes in chicken gut microbiota commensals.</title>
        <authorList>
            <person name="Juricova H."/>
            <person name="Matiasovicova J."/>
            <person name="Kubasova T."/>
            <person name="Cejkova D."/>
            <person name="Rychlik I."/>
        </authorList>
    </citation>
    <scope>NUCLEOTIDE SEQUENCE [LARGE SCALE GENOMIC DNA]</scope>
    <source>
        <strain evidence="8 9">An829</strain>
    </source>
</reference>
<dbReference type="Proteomes" id="UP000715095">
    <property type="component" value="Unassembled WGS sequence"/>
</dbReference>
<feature type="transmembrane region" description="Helical" evidence="7">
    <location>
        <begin position="159"/>
        <end position="183"/>
    </location>
</feature>
<evidence type="ECO:0000256" key="5">
    <source>
        <dbReference type="ARBA" id="ARBA00022989"/>
    </source>
</evidence>
<dbReference type="PANTHER" id="PTHR30587:SF2">
    <property type="entry name" value="SURFACE PRESENTATION OF ANTIGENS PROTEIN SPAP"/>
    <property type="match status" value="1"/>
</dbReference>
<comment type="subcellular location">
    <subcellularLocation>
        <location evidence="1">Cell membrane</location>
        <topology evidence="1">Multi-pass membrane protein</topology>
    </subcellularLocation>
</comment>
<dbReference type="InterPro" id="IPR005773">
    <property type="entry name" value="T3SS_YscR-like"/>
</dbReference>
<protein>
    <submittedName>
        <fullName evidence="8">Type III secretion system export apparatus subunit SctR</fullName>
    </submittedName>
</protein>
<keyword evidence="5 7" id="KW-1133">Transmembrane helix</keyword>
<evidence type="ECO:0000256" key="7">
    <source>
        <dbReference type="RuleBase" id="RU362070"/>
    </source>
</evidence>
<proteinExistence type="inferred from homology"/>
<dbReference type="PROSITE" id="PS01061">
    <property type="entry name" value="FLIP_2"/>
    <property type="match status" value="1"/>
</dbReference>
<comment type="caution">
    <text evidence="7">Lacks conserved residue(s) required for the propagation of feature annotation.</text>
</comment>
<dbReference type="RefSeq" id="WP_205102946.1">
    <property type="nucleotide sequence ID" value="NZ_JACJJC010000010.1"/>
</dbReference>
<dbReference type="Pfam" id="PF00813">
    <property type="entry name" value="FliP"/>
    <property type="match status" value="1"/>
</dbReference>
<dbReference type="InterPro" id="IPR005838">
    <property type="entry name" value="T3SS_IM_P"/>
</dbReference>
<dbReference type="NCBIfam" id="TIGR01102">
    <property type="entry name" value="yscR"/>
    <property type="match status" value="1"/>
</dbReference>
<dbReference type="PROSITE" id="PS01060">
    <property type="entry name" value="FLIP_1"/>
    <property type="match status" value="1"/>
</dbReference>
<keyword evidence="6 7" id="KW-0472">Membrane</keyword>
<evidence type="ECO:0000256" key="3">
    <source>
        <dbReference type="ARBA" id="ARBA00022475"/>
    </source>
</evidence>
<evidence type="ECO:0000256" key="4">
    <source>
        <dbReference type="ARBA" id="ARBA00022692"/>
    </source>
</evidence>
<dbReference type="EMBL" id="JACJJC010000010">
    <property type="protein sequence ID" value="MBM6704312.1"/>
    <property type="molecule type" value="Genomic_DNA"/>
</dbReference>
<organism evidence="8 9">
    <name type="scientific">Sutterella massiliensis</name>
    <dbReference type="NCBI Taxonomy" id="1816689"/>
    <lineage>
        <taxon>Bacteria</taxon>
        <taxon>Pseudomonadati</taxon>
        <taxon>Pseudomonadota</taxon>
        <taxon>Betaproteobacteria</taxon>
        <taxon>Burkholderiales</taxon>
        <taxon>Sutterellaceae</taxon>
        <taxon>Sutterella</taxon>
    </lineage>
</organism>
<keyword evidence="9" id="KW-1185">Reference proteome</keyword>
<comment type="similarity">
    <text evidence="2 7">Belongs to the FliP/MopC/SpaP family.</text>
</comment>
<comment type="caution">
    <text evidence="8">The sequence shown here is derived from an EMBL/GenBank/DDBJ whole genome shotgun (WGS) entry which is preliminary data.</text>
</comment>
<dbReference type="NCBIfam" id="NF009438">
    <property type="entry name" value="PRK12797.1"/>
    <property type="match status" value="1"/>
</dbReference>
<evidence type="ECO:0000313" key="9">
    <source>
        <dbReference type="Proteomes" id="UP000715095"/>
    </source>
</evidence>
<evidence type="ECO:0000256" key="6">
    <source>
        <dbReference type="ARBA" id="ARBA00023136"/>
    </source>
</evidence>
<feature type="transmembrane region" description="Helical" evidence="7">
    <location>
        <begin position="6"/>
        <end position="39"/>
    </location>
</feature>
<sequence>MTIDPIWLILVGAGLGLLPLLLMMTTSYVKIVVVLMLVRNALGIQQIPPQMVINGLAMILSVFIMAPVASDTMTLLEKEAVQVEDLKPADVFTIAERVSPPLKTFLEKNTDDRVSGMFVTTARRIWPEHMHADVAKDNWAVLIPSFTLTELTKAFQIGFVLYLAFIAIDLIISNILLAMGMMMVSPMTISLPFKLLLFVTLDGWLKITQGLLLSYH</sequence>